<proteinExistence type="predicted"/>
<keyword evidence="1" id="KW-1133">Transmembrane helix</keyword>
<feature type="transmembrane region" description="Helical" evidence="1">
    <location>
        <begin position="50"/>
        <end position="72"/>
    </location>
</feature>
<accession>A0A0C1IIE7</accession>
<comment type="caution">
    <text evidence="2">The sequence shown here is derived from an EMBL/GenBank/DDBJ whole genome shotgun (WGS) entry which is preliminary data.</text>
</comment>
<sequence length="81" mass="9382">MKHIKIITLIFLIILSSIFGALVFDHMQMNFENGRYFDPESATVFHEQSIIGYSILLFICLLCVTILSINVFRGKLHLHKK</sequence>
<reference evidence="2 3" key="1">
    <citation type="submission" date="2014-11" db="EMBL/GenBank/DDBJ databases">
        <title>Genome sequence of Flavihumibacter solisilvae 3-3.</title>
        <authorList>
            <person name="Zhou G."/>
            <person name="Li M."/>
            <person name="Wang G."/>
        </authorList>
    </citation>
    <scope>NUCLEOTIDE SEQUENCE [LARGE SCALE GENOMIC DNA]</scope>
    <source>
        <strain evidence="2 3">3-3</strain>
    </source>
</reference>
<keyword evidence="1" id="KW-0812">Transmembrane</keyword>
<evidence type="ECO:0000313" key="3">
    <source>
        <dbReference type="Proteomes" id="UP000031408"/>
    </source>
</evidence>
<dbReference type="Proteomes" id="UP000031408">
    <property type="component" value="Unassembled WGS sequence"/>
</dbReference>
<keyword evidence="1" id="KW-0472">Membrane</keyword>
<gene>
    <name evidence="2" type="ORF">OI18_23390</name>
</gene>
<feature type="transmembrane region" description="Helical" evidence="1">
    <location>
        <begin position="7"/>
        <end position="24"/>
    </location>
</feature>
<dbReference type="EMBL" id="JSVC01000056">
    <property type="protein sequence ID" value="KIC90264.1"/>
    <property type="molecule type" value="Genomic_DNA"/>
</dbReference>
<dbReference type="AlphaFoldDB" id="A0A0C1IIE7"/>
<evidence type="ECO:0000256" key="1">
    <source>
        <dbReference type="SAM" id="Phobius"/>
    </source>
</evidence>
<organism evidence="2 3">
    <name type="scientific">Flavihumibacter solisilvae</name>
    <dbReference type="NCBI Taxonomy" id="1349421"/>
    <lineage>
        <taxon>Bacteria</taxon>
        <taxon>Pseudomonadati</taxon>
        <taxon>Bacteroidota</taxon>
        <taxon>Chitinophagia</taxon>
        <taxon>Chitinophagales</taxon>
        <taxon>Chitinophagaceae</taxon>
        <taxon>Flavihumibacter</taxon>
    </lineage>
</organism>
<name>A0A0C1IIE7_9BACT</name>
<protein>
    <submittedName>
        <fullName evidence="2">Uncharacterized protein</fullName>
    </submittedName>
</protein>
<evidence type="ECO:0000313" key="2">
    <source>
        <dbReference type="EMBL" id="KIC90264.1"/>
    </source>
</evidence>
<keyword evidence="3" id="KW-1185">Reference proteome</keyword>
<dbReference type="STRING" id="1349421.OI18_23390"/>